<keyword evidence="2" id="KW-1185">Reference proteome</keyword>
<dbReference type="AlphaFoldDB" id="A0A133UHM6"/>
<protein>
    <submittedName>
        <fullName evidence="1">Uncharacterized protein</fullName>
    </submittedName>
</protein>
<comment type="caution">
    <text evidence="1">The sequence shown here is derived from an EMBL/GenBank/DDBJ whole genome shotgun (WGS) entry which is preliminary data.</text>
</comment>
<dbReference type="Proteomes" id="UP000070657">
    <property type="component" value="Unassembled WGS sequence"/>
</dbReference>
<name>A0A133UHM6_9EURY</name>
<sequence length="96" mass="11266">MAEETGTHTEVYEKWKEMTLALIERRLRDFLAKTRKVEALLCVMLPKEKPLSEIRDCFRGARYSVRNAPRYWGLAEELVFEAKEWLEKGGYSLPEG</sequence>
<gene>
    <name evidence="1" type="ORF">AKJ66_01550</name>
</gene>
<reference evidence="1 2" key="1">
    <citation type="journal article" date="2016" name="Sci. Rep.">
        <title>Metabolic traits of an uncultured archaeal lineage -MSBL1- from brine pools of the Red Sea.</title>
        <authorList>
            <person name="Mwirichia R."/>
            <person name="Alam I."/>
            <person name="Rashid M."/>
            <person name="Vinu M."/>
            <person name="Ba-Alawi W."/>
            <person name="Anthony Kamau A."/>
            <person name="Kamanda Ngugi D."/>
            <person name="Goker M."/>
            <person name="Klenk H.P."/>
            <person name="Bajic V."/>
            <person name="Stingl U."/>
        </authorList>
    </citation>
    <scope>NUCLEOTIDE SEQUENCE [LARGE SCALE GENOMIC DNA]</scope>
    <source>
        <strain evidence="1">SCGC-AAA259E22</strain>
    </source>
</reference>
<evidence type="ECO:0000313" key="1">
    <source>
        <dbReference type="EMBL" id="KXA93669.1"/>
    </source>
</evidence>
<proteinExistence type="predicted"/>
<dbReference type="EMBL" id="LHXP01000012">
    <property type="protein sequence ID" value="KXA93669.1"/>
    <property type="molecule type" value="Genomic_DNA"/>
</dbReference>
<accession>A0A133UHM6</accession>
<organism evidence="1 2">
    <name type="scientific">candidate division MSBL1 archaeon SCGC-AAA259E22</name>
    <dbReference type="NCBI Taxonomy" id="1698265"/>
    <lineage>
        <taxon>Archaea</taxon>
        <taxon>Methanobacteriati</taxon>
        <taxon>Methanobacteriota</taxon>
        <taxon>candidate division MSBL1</taxon>
    </lineage>
</organism>
<evidence type="ECO:0000313" key="2">
    <source>
        <dbReference type="Proteomes" id="UP000070657"/>
    </source>
</evidence>